<evidence type="ECO:0000313" key="2">
    <source>
        <dbReference type="EMBL" id="CAI8601363.1"/>
    </source>
</evidence>
<keyword evidence="3" id="KW-1185">Reference proteome</keyword>
<sequence length="123" mass="13541">MDSSTPLPTSALPIISNHPIQSPSPSPSTSPLRRRSKTCLADRLEITADDSPEPARVRRRRKARVAQNNAQKARKPRAGADVEIREESKDSVVGLFEEIGKPRKRAVVWCSSFDMSGLESFAS</sequence>
<feature type="region of interest" description="Disordered" evidence="1">
    <location>
        <begin position="1"/>
        <end position="82"/>
    </location>
</feature>
<dbReference type="EMBL" id="OX451737">
    <property type="protein sequence ID" value="CAI8601363.1"/>
    <property type="molecule type" value="Genomic_DNA"/>
</dbReference>
<evidence type="ECO:0000313" key="3">
    <source>
        <dbReference type="Proteomes" id="UP001157006"/>
    </source>
</evidence>
<name>A0AAV0ZWQ9_VICFA</name>
<dbReference type="AlphaFoldDB" id="A0AAV0ZWQ9"/>
<reference evidence="2 3" key="1">
    <citation type="submission" date="2023-01" db="EMBL/GenBank/DDBJ databases">
        <authorList>
            <person name="Kreplak J."/>
        </authorList>
    </citation>
    <scope>NUCLEOTIDE SEQUENCE [LARGE SCALE GENOMIC DNA]</scope>
</reference>
<dbReference type="Proteomes" id="UP001157006">
    <property type="component" value="Chromosome 2"/>
</dbReference>
<organism evidence="2 3">
    <name type="scientific">Vicia faba</name>
    <name type="common">Broad bean</name>
    <name type="synonym">Faba vulgaris</name>
    <dbReference type="NCBI Taxonomy" id="3906"/>
    <lineage>
        <taxon>Eukaryota</taxon>
        <taxon>Viridiplantae</taxon>
        <taxon>Streptophyta</taxon>
        <taxon>Embryophyta</taxon>
        <taxon>Tracheophyta</taxon>
        <taxon>Spermatophyta</taxon>
        <taxon>Magnoliopsida</taxon>
        <taxon>eudicotyledons</taxon>
        <taxon>Gunneridae</taxon>
        <taxon>Pentapetalae</taxon>
        <taxon>rosids</taxon>
        <taxon>fabids</taxon>
        <taxon>Fabales</taxon>
        <taxon>Fabaceae</taxon>
        <taxon>Papilionoideae</taxon>
        <taxon>50 kb inversion clade</taxon>
        <taxon>NPAAA clade</taxon>
        <taxon>Hologalegina</taxon>
        <taxon>IRL clade</taxon>
        <taxon>Fabeae</taxon>
        <taxon>Vicia</taxon>
    </lineage>
</organism>
<gene>
    <name evidence="2" type="ORF">VFH_II268880</name>
</gene>
<proteinExistence type="predicted"/>
<accession>A0AAV0ZWQ9</accession>
<evidence type="ECO:0000256" key="1">
    <source>
        <dbReference type="SAM" id="MobiDB-lite"/>
    </source>
</evidence>
<protein>
    <submittedName>
        <fullName evidence="2">Uncharacterized protein</fullName>
    </submittedName>
</protein>